<keyword evidence="4" id="KW-1185">Reference proteome</keyword>
<evidence type="ECO:0000256" key="1">
    <source>
        <dbReference type="ARBA" id="ARBA00023075"/>
    </source>
</evidence>
<dbReference type="EMBL" id="FOLO01000032">
    <property type="protein sequence ID" value="SFD09515.1"/>
    <property type="molecule type" value="Genomic_DNA"/>
</dbReference>
<dbReference type="PROSITE" id="PS00197">
    <property type="entry name" value="2FE2S_FER_1"/>
    <property type="match status" value="1"/>
</dbReference>
<accession>A0A1I1PI68</accession>
<dbReference type="GO" id="GO:0051537">
    <property type="term" value="F:2 iron, 2 sulfur cluster binding"/>
    <property type="evidence" value="ECO:0007669"/>
    <property type="project" value="InterPro"/>
</dbReference>
<protein>
    <submittedName>
        <fullName evidence="3">Ferredoxin</fullName>
    </submittedName>
</protein>
<reference evidence="3 4" key="1">
    <citation type="submission" date="2016-10" db="EMBL/GenBank/DDBJ databases">
        <authorList>
            <person name="de Groot N.N."/>
        </authorList>
    </citation>
    <scope>NUCLEOTIDE SEQUENCE [LARGE SCALE GENOMIC DNA]</scope>
    <source>
        <strain evidence="3 4">DSM 6059</strain>
    </source>
</reference>
<dbReference type="RefSeq" id="WP_091987164.1">
    <property type="nucleotide sequence ID" value="NZ_FOLO01000032.1"/>
</dbReference>
<dbReference type="SUPFAM" id="SSF54292">
    <property type="entry name" value="2Fe-2S ferredoxin-like"/>
    <property type="match status" value="1"/>
</dbReference>
<evidence type="ECO:0000313" key="4">
    <source>
        <dbReference type="Proteomes" id="UP000198862"/>
    </source>
</evidence>
<dbReference type="Proteomes" id="UP000198862">
    <property type="component" value="Unassembled WGS sequence"/>
</dbReference>
<dbReference type="InterPro" id="IPR006058">
    <property type="entry name" value="2Fe2S_fd_BS"/>
</dbReference>
<dbReference type="PROSITE" id="PS51085">
    <property type="entry name" value="2FE2S_FER_2"/>
    <property type="match status" value="1"/>
</dbReference>
<dbReference type="InterPro" id="IPR036010">
    <property type="entry name" value="2Fe-2S_ferredoxin-like_sf"/>
</dbReference>
<dbReference type="AlphaFoldDB" id="A0A1I1PI68"/>
<feature type="domain" description="2Fe-2S ferredoxin-type" evidence="2">
    <location>
        <begin position="6"/>
        <end position="89"/>
    </location>
</feature>
<dbReference type="CDD" id="cd00207">
    <property type="entry name" value="fer2"/>
    <property type="match status" value="1"/>
</dbReference>
<dbReference type="InterPro" id="IPR001041">
    <property type="entry name" value="2Fe-2S_ferredoxin-type"/>
</dbReference>
<proteinExistence type="predicted"/>
<sequence>MCKNKKSFNVCINDDQIILMTNDKTLLESLESNKIESHYHCREGYCGACRVKITSGEVEYINEPLAFIRDGEILTCCCVPNSNLEILLD</sequence>
<dbReference type="InterPro" id="IPR012675">
    <property type="entry name" value="Beta-grasp_dom_sf"/>
</dbReference>
<keyword evidence="1" id="KW-0830">Ubiquinone</keyword>
<dbReference type="OrthoDB" id="9796486at2"/>
<evidence type="ECO:0000259" key="2">
    <source>
        <dbReference type="PROSITE" id="PS51085"/>
    </source>
</evidence>
<name>A0A1I1PI68_9GAMM</name>
<dbReference type="Pfam" id="PF00111">
    <property type="entry name" value="Fer2"/>
    <property type="match status" value="1"/>
</dbReference>
<dbReference type="STRING" id="1123010.SAMN02745724_03459"/>
<gene>
    <name evidence="3" type="ORF">SAMN02745724_03459</name>
</gene>
<dbReference type="Gene3D" id="3.10.20.30">
    <property type="match status" value="1"/>
</dbReference>
<dbReference type="NCBIfam" id="NF007985">
    <property type="entry name" value="PRK10713.1"/>
    <property type="match status" value="1"/>
</dbReference>
<evidence type="ECO:0000313" key="3">
    <source>
        <dbReference type="EMBL" id="SFD09515.1"/>
    </source>
</evidence>
<organism evidence="3 4">
    <name type="scientific">Pseudoalteromonas denitrificans DSM 6059</name>
    <dbReference type="NCBI Taxonomy" id="1123010"/>
    <lineage>
        <taxon>Bacteria</taxon>
        <taxon>Pseudomonadati</taxon>
        <taxon>Pseudomonadota</taxon>
        <taxon>Gammaproteobacteria</taxon>
        <taxon>Alteromonadales</taxon>
        <taxon>Pseudoalteromonadaceae</taxon>
        <taxon>Pseudoalteromonas</taxon>
    </lineage>
</organism>